<feature type="domain" description="Glycoside hydrolase family 20 catalytic" evidence="7">
    <location>
        <begin position="149"/>
        <end position="484"/>
    </location>
</feature>
<evidence type="ECO:0000256" key="6">
    <source>
        <dbReference type="SAM" id="SignalP"/>
    </source>
</evidence>
<feature type="signal peptide" evidence="6">
    <location>
        <begin position="1"/>
        <end position="18"/>
    </location>
</feature>
<protein>
    <recommendedName>
        <fullName evidence="3">beta-N-acetylhexosaminidase</fullName>
        <ecNumber evidence="3">3.2.1.52</ecNumber>
    </recommendedName>
</protein>
<proteinExistence type="inferred from homology"/>
<keyword evidence="6" id="KW-0732">Signal</keyword>
<comment type="catalytic activity">
    <reaction evidence="1">
        <text>Hydrolysis of terminal non-reducing N-acetyl-D-hexosamine residues in N-acetyl-beta-D-hexosaminides.</text>
        <dbReference type="EC" id="3.2.1.52"/>
    </reaction>
</comment>
<dbReference type="Gene3D" id="3.30.379.10">
    <property type="entry name" value="Chitobiase/beta-hexosaminidase domain 2-like"/>
    <property type="match status" value="1"/>
</dbReference>
<dbReference type="InterPro" id="IPR029018">
    <property type="entry name" value="Hex-like_dom2"/>
</dbReference>
<dbReference type="Pfam" id="PF00728">
    <property type="entry name" value="Glyco_hydro_20"/>
    <property type="match status" value="1"/>
</dbReference>
<gene>
    <name evidence="9" type="ORF">KEM09_14835</name>
</gene>
<keyword evidence="4" id="KW-0378">Hydrolase</keyword>
<feature type="domain" description="Beta-hexosaminidase bacterial type N-terminal" evidence="8">
    <location>
        <begin position="21"/>
        <end position="145"/>
    </location>
</feature>
<reference evidence="9 10" key="1">
    <citation type="journal article" date="2014" name="Int. J. Syst. Evol. Microbiol.">
        <title>Carboxylicivirga gen. nov. in the family Marinilabiliaceae with two novel species, Carboxylicivirga mesophila sp. nov. and Carboxylicivirga taeanensis sp. nov., and reclassification of Cytophaga fermentans as Saccharicrinis fermentans gen. nov., comb. nov.</title>
        <authorList>
            <person name="Yang S.H."/>
            <person name="Seo H.S."/>
            <person name="Woo J.H."/>
            <person name="Oh H.M."/>
            <person name="Jang H."/>
            <person name="Lee J.H."/>
            <person name="Kim S.J."/>
            <person name="Kwon K.K."/>
        </authorList>
    </citation>
    <scope>NUCLEOTIDE SEQUENCE [LARGE SCALE GENOMIC DNA]</scope>
    <source>
        <strain evidence="9 10">JCM 18290</strain>
    </source>
</reference>
<evidence type="ECO:0000259" key="7">
    <source>
        <dbReference type="Pfam" id="PF00728"/>
    </source>
</evidence>
<accession>A0ABS5KCY9</accession>
<evidence type="ECO:0000313" key="10">
    <source>
        <dbReference type="Proteomes" id="UP000721861"/>
    </source>
</evidence>
<feature type="chain" id="PRO_5045796127" description="beta-N-acetylhexosaminidase" evidence="6">
    <location>
        <begin position="19"/>
        <end position="522"/>
    </location>
</feature>
<dbReference type="CDD" id="cd06563">
    <property type="entry name" value="GH20_chitobiase-like"/>
    <property type="match status" value="1"/>
</dbReference>
<evidence type="ECO:0000313" key="9">
    <source>
        <dbReference type="EMBL" id="MBS2212692.1"/>
    </source>
</evidence>
<evidence type="ECO:0000259" key="8">
    <source>
        <dbReference type="Pfam" id="PF02838"/>
    </source>
</evidence>
<dbReference type="InterPro" id="IPR015882">
    <property type="entry name" value="HEX_bac_N"/>
</dbReference>
<evidence type="ECO:0000256" key="3">
    <source>
        <dbReference type="ARBA" id="ARBA00012663"/>
    </source>
</evidence>
<comment type="caution">
    <text evidence="9">The sequence shown here is derived from an EMBL/GenBank/DDBJ whole genome shotgun (WGS) entry which is preliminary data.</text>
</comment>
<evidence type="ECO:0000256" key="4">
    <source>
        <dbReference type="ARBA" id="ARBA00022801"/>
    </source>
</evidence>
<dbReference type="Gene3D" id="3.20.20.80">
    <property type="entry name" value="Glycosidases"/>
    <property type="match status" value="1"/>
</dbReference>
<keyword evidence="10" id="KW-1185">Reference proteome</keyword>
<evidence type="ECO:0000256" key="2">
    <source>
        <dbReference type="ARBA" id="ARBA00006285"/>
    </source>
</evidence>
<dbReference type="EC" id="3.2.1.52" evidence="3"/>
<organism evidence="9 10">
    <name type="scientific">Carboxylicivirga mesophila</name>
    <dbReference type="NCBI Taxonomy" id="1166478"/>
    <lineage>
        <taxon>Bacteria</taxon>
        <taxon>Pseudomonadati</taxon>
        <taxon>Bacteroidota</taxon>
        <taxon>Bacteroidia</taxon>
        <taxon>Marinilabiliales</taxon>
        <taxon>Marinilabiliaceae</taxon>
        <taxon>Carboxylicivirga</taxon>
    </lineage>
</organism>
<dbReference type="PANTHER" id="PTHR22600:SF57">
    <property type="entry name" value="BETA-N-ACETYLHEXOSAMINIDASE"/>
    <property type="match status" value="1"/>
</dbReference>
<sequence length="522" mass="59449">MKKLSLLTFILISVSIFAQQHKIIPEPSEVRAMNDVFDISSPTISFAPQDSVDFEAAYLLAMLNNDFGLSAAIVPNAMTEHTIDLVLDSKLPDAEAYALTITGQKVEIKGGSAAGIFYGIQSLQQWMWEHFDAHKGVVQAVAIDDSPQYEYRALMLDPARHFLPIEGLKQYVDVMAKYKFNRLHLHLSDDQGWRIEIQKYPLLTEVGSVRKETKGDGQPHSGFYSQQQMKDLVVYAAQRHVSIIPEIDVPGHSVAAIVAYPELTCFNEALEVRTTPGVSKNLLCAGNDDVFTFLDDVIGEMAEVFPGNEFHIGGDEAPLDHWIECPKCQGRLKELKKDTPQDLMSYFFKRVNQSLQKHNKQPLIWYELDVPQYPQNSTMYTWRMGLSSKVIKKSAQLGYKLISCPGEHAYFDYPQFKGEETCDWMPVLTLEQVYKFDPAMGEKKREHIIGVEATLWGEYIKDIDRAFYMTWPRGMALSEAGWAGENKKNWGTFTNKLDVHFNYFDSKSVAYRLPVELHQFKK</sequence>
<dbReference type="EMBL" id="JAGUCN010000017">
    <property type="protein sequence ID" value="MBS2212692.1"/>
    <property type="molecule type" value="Genomic_DNA"/>
</dbReference>
<dbReference type="RefSeq" id="WP_212229469.1">
    <property type="nucleotide sequence ID" value="NZ_JAGUCN010000017.1"/>
</dbReference>
<dbReference type="PRINTS" id="PR00738">
    <property type="entry name" value="GLHYDRLASE20"/>
</dbReference>
<dbReference type="InterPro" id="IPR017853">
    <property type="entry name" value="GH"/>
</dbReference>
<name>A0ABS5KCY9_9BACT</name>
<evidence type="ECO:0000256" key="5">
    <source>
        <dbReference type="ARBA" id="ARBA00023295"/>
    </source>
</evidence>
<dbReference type="Pfam" id="PF02838">
    <property type="entry name" value="Glyco_hydro_20b"/>
    <property type="match status" value="1"/>
</dbReference>
<dbReference type="InterPro" id="IPR025705">
    <property type="entry name" value="Beta_hexosaminidase_sua/sub"/>
</dbReference>
<comment type="similarity">
    <text evidence="2">Belongs to the glycosyl hydrolase 20 family.</text>
</comment>
<evidence type="ECO:0000256" key="1">
    <source>
        <dbReference type="ARBA" id="ARBA00001231"/>
    </source>
</evidence>
<keyword evidence="5" id="KW-0326">Glycosidase</keyword>
<dbReference type="SUPFAM" id="SSF51445">
    <property type="entry name" value="(Trans)glycosidases"/>
    <property type="match status" value="1"/>
</dbReference>
<dbReference type="SUPFAM" id="SSF55545">
    <property type="entry name" value="beta-N-acetylhexosaminidase-like domain"/>
    <property type="match status" value="1"/>
</dbReference>
<dbReference type="PANTHER" id="PTHR22600">
    <property type="entry name" value="BETA-HEXOSAMINIDASE"/>
    <property type="match status" value="1"/>
</dbReference>
<dbReference type="InterPro" id="IPR015883">
    <property type="entry name" value="Glyco_hydro_20_cat"/>
</dbReference>
<dbReference type="Proteomes" id="UP000721861">
    <property type="component" value="Unassembled WGS sequence"/>
</dbReference>